<feature type="compositionally biased region" description="Polar residues" evidence="1">
    <location>
        <begin position="98"/>
        <end position="115"/>
    </location>
</feature>
<dbReference type="AlphaFoldDB" id="A0A6A6J3X8"/>
<dbReference type="RefSeq" id="XP_033691916.1">
    <property type="nucleotide sequence ID" value="XM_033826414.1"/>
</dbReference>
<reference evidence="2" key="1">
    <citation type="journal article" date="2020" name="Stud. Mycol.">
        <title>101 Dothideomycetes genomes: a test case for predicting lifestyles and emergence of pathogens.</title>
        <authorList>
            <person name="Haridas S."/>
            <person name="Albert R."/>
            <person name="Binder M."/>
            <person name="Bloem J."/>
            <person name="Labutti K."/>
            <person name="Salamov A."/>
            <person name="Andreopoulos B."/>
            <person name="Baker S."/>
            <person name="Barry K."/>
            <person name="Bills G."/>
            <person name="Bluhm B."/>
            <person name="Cannon C."/>
            <person name="Castanera R."/>
            <person name="Culley D."/>
            <person name="Daum C."/>
            <person name="Ezra D."/>
            <person name="Gonzalez J."/>
            <person name="Henrissat B."/>
            <person name="Kuo A."/>
            <person name="Liang C."/>
            <person name="Lipzen A."/>
            <person name="Lutzoni F."/>
            <person name="Magnuson J."/>
            <person name="Mondo S."/>
            <person name="Nolan M."/>
            <person name="Ohm R."/>
            <person name="Pangilinan J."/>
            <person name="Park H.-J."/>
            <person name="Ramirez L."/>
            <person name="Alfaro M."/>
            <person name="Sun H."/>
            <person name="Tritt A."/>
            <person name="Yoshinaga Y."/>
            <person name="Zwiers L.-H."/>
            <person name="Turgeon B."/>
            <person name="Goodwin S."/>
            <person name="Spatafora J."/>
            <person name="Crous P."/>
            <person name="Grigoriev I."/>
        </authorList>
    </citation>
    <scope>NUCLEOTIDE SEQUENCE</scope>
    <source>
        <strain evidence="2">CBS 122368</strain>
    </source>
</reference>
<sequence>MSPQSINGSAGVIMSMPKVLRGAGNWNSGHFTTSEMRAMAVQGKAKLQNGNSDEREIVQYSWTEAGASIMTVVERRFTVRHRQRATTCNPAIDKTPAFNVSSPHTPQKPNDSQRANYRWHNPFSWDRHHMARVARTPLNGRHRSPAAAEGIAYG</sequence>
<protein>
    <submittedName>
        <fullName evidence="2">Uncharacterized protein</fullName>
    </submittedName>
</protein>
<dbReference type="Proteomes" id="UP000800094">
    <property type="component" value="Unassembled WGS sequence"/>
</dbReference>
<accession>A0A6A6J3X8</accession>
<evidence type="ECO:0000313" key="3">
    <source>
        <dbReference type="Proteomes" id="UP000800094"/>
    </source>
</evidence>
<name>A0A6A6J3X8_9PLEO</name>
<evidence type="ECO:0000256" key="1">
    <source>
        <dbReference type="SAM" id="MobiDB-lite"/>
    </source>
</evidence>
<organism evidence="2 3">
    <name type="scientific">Trematosphaeria pertusa</name>
    <dbReference type="NCBI Taxonomy" id="390896"/>
    <lineage>
        <taxon>Eukaryota</taxon>
        <taxon>Fungi</taxon>
        <taxon>Dikarya</taxon>
        <taxon>Ascomycota</taxon>
        <taxon>Pezizomycotina</taxon>
        <taxon>Dothideomycetes</taxon>
        <taxon>Pleosporomycetidae</taxon>
        <taxon>Pleosporales</taxon>
        <taxon>Massarineae</taxon>
        <taxon>Trematosphaeriaceae</taxon>
        <taxon>Trematosphaeria</taxon>
    </lineage>
</organism>
<keyword evidence="3" id="KW-1185">Reference proteome</keyword>
<proteinExistence type="predicted"/>
<evidence type="ECO:0000313" key="2">
    <source>
        <dbReference type="EMBL" id="KAF2256912.1"/>
    </source>
</evidence>
<dbReference type="GeneID" id="54579744"/>
<gene>
    <name evidence="2" type="ORF">BU26DRAFT_499512</name>
</gene>
<feature type="region of interest" description="Disordered" evidence="1">
    <location>
        <begin position="92"/>
        <end position="116"/>
    </location>
</feature>
<dbReference type="EMBL" id="ML987189">
    <property type="protein sequence ID" value="KAF2256912.1"/>
    <property type="molecule type" value="Genomic_DNA"/>
</dbReference>